<dbReference type="Pfam" id="PF12833">
    <property type="entry name" value="HTH_18"/>
    <property type="match status" value="1"/>
</dbReference>
<dbReference type="Proteomes" id="UP000190285">
    <property type="component" value="Unassembled WGS sequence"/>
</dbReference>
<dbReference type="Gene3D" id="2.60.120.10">
    <property type="entry name" value="Jelly Rolls"/>
    <property type="match status" value="1"/>
</dbReference>
<dbReference type="GO" id="GO:0003700">
    <property type="term" value="F:DNA-binding transcription factor activity"/>
    <property type="evidence" value="ECO:0007669"/>
    <property type="project" value="InterPro"/>
</dbReference>
<dbReference type="InterPro" id="IPR014710">
    <property type="entry name" value="RmlC-like_jellyroll"/>
</dbReference>
<dbReference type="PANTHER" id="PTHR43280:SF34">
    <property type="entry name" value="ARAC-FAMILY TRANSCRIPTIONAL REGULATOR"/>
    <property type="match status" value="1"/>
</dbReference>
<organism evidence="5 6">
    <name type="scientific">Maledivibacter halophilus</name>
    <dbReference type="NCBI Taxonomy" id="36842"/>
    <lineage>
        <taxon>Bacteria</taxon>
        <taxon>Bacillati</taxon>
        <taxon>Bacillota</taxon>
        <taxon>Clostridia</taxon>
        <taxon>Peptostreptococcales</taxon>
        <taxon>Caminicellaceae</taxon>
        <taxon>Maledivibacter</taxon>
    </lineage>
</organism>
<dbReference type="InterPro" id="IPR018060">
    <property type="entry name" value="HTH_AraC"/>
</dbReference>
<dbReference type="PROSITE" id="PS00041">
    <property type="entry name" value="HTH_ARAC_FAMILY_1"/>
    <property type="match status" value="1"/>
</dbReference>
<dbReference type="PANTHER" id="PTHR43280">
    <property type="entry name" value="ARAC-FAMILY TRANSCRIPTIONAL REGULATOR"/>
    <property type="match status" value="1"/>
</dbReference>
<dbReference type="InterPro" id="IPR037923">
    <property type="entry name" value="HTH-like"/>
</dbReference>
<dbReference type="Gene3D" id="1.10.10.60">
    <property type="entry name" value="Homeodomain-like"/>
    <property type="match status" value="2"/>
</dbReference>
<dbReference type="InterPro" id="IPR020449">
    <property type="entry name" value="Tscrpt_reg_AraC-type_HTH"/>
</dbReference>
<evidence type="ECO:0000256" key="2">
    <source>
        <dbReference type="ARBA" id="ARBA00023125"/>
    </source>
</evidence>
<keyword evidence="1" id="KW-0805">Transcription regulation</keyword>
<dbReference type="SMART" id="SM00342">
    <property type="entry name" value="HTH_ARAC"/>
    <property type="match status" value="1"/>
</dbReference>
<keyword evidence="6" id="KW-1185">Reference proteome</keyword>
<dbReference type="AlphaFoldDB" id="A0A1T5MMU5"/>
<reference evidence="6" key="1">
    <citation type="submission" date="2017-02" db="EMBL/GenBank/DDBJ databases">
        <authorList>
            <person name="Varghese N."/>
            <person name="Submissions S."/>
        </authorList>
    </citation>
    <scope>NUCLEOTIDE SEQUENCE [LARGE SCALE GENOMIC DNA]</scope>
    <source>
        <strain evidence="6">M1</strain>
    </source>
</reference>
<dbReference type="SUPFAM" id="SSF51215">
    <property type="entry name" value="Regulatory protein AraC"/>
    <property type="match status" value="1"/>
</dbReference>
<dbReference type="PRINTS" id="PR00032">
    <property type="entry name" value="HTHARAC"/>
</dbReference>
<dbReference type="PROSITE" id="PS01124">
    <property type="entry name" value="HTH_ARAC_FAMILY_2"/>
    <property type="match status" value="1"/>
</dbReference>
<feature type="domain" description="HTH araC/xylS-type" evidence="4">
    <location>
        <begin position="172"/>
        <end position="270"/>
    </location>
</feature>
<gene>
    <name evidence="5" type="ORF">SAMN02194393_05012</name>
</gene>
<evidence type="ECO:0000256" key="3">
    <source>
        <dbReference type="ARBA" id="ARBA00023163"/>
    </source>
</evidence>
<evidence type="ECO:0000313" key="6">
    <source>
        <dbReference type="Proteomes" id="UP000190285"/>
    </source>
</evidence>
<dbReference type="STRING" id="36842.SAMN02194393_05012"/>
<evidence type="ECO:0000256" key="1">
    <source>
        <dbReference type="ARBA" id="ARBA00023015"/>
    </source>
</evidence>
<protein>
    <submittedName>
        <fullName evidence="5">AraC-type DNA-binding protein</fullName>
    </submittedName>
</protein>
<sequence length="277" mass="33018">MNYQNIDMNHVTLSFEESGLDEHYHNGYELIFITEGSSKFVINGSSYNFDKNSLVFINSLEKHKMFPIKTPYSRYMIIIDSDYLDNTIREPALLSIFKIRPKNFKHGFKIKDEHVELVKSLFDQLHCIYLEKKVFWHIKFISVLSIFTILIYREYTDYFPIVNIGKNEQRVLKVQQYIDENFKSNITLDSIASKFFINKYYLSHSFKNITGFTVKQYILLKRIADAKNQLYYTDNNITNIALDCGFNSQSNFIRLFKKKEALTPLQFRKHYRQNDNF</sequence>
<dbReference type="SUPFAM" id="SSF46689">
    <property type="entry name" value="Homeodomain-like"/>
    <property type="match status" value="2"/>
</dbReference>
<dbReference type="InterPro" id="IPR018062">
    <property type="entry name" value="HTH_AraC-typ_CS"/>
</dbReference>
<dbReference type="GO" id="GO:0043565">
    <property type="term" value="F:sequence-specific DNA binding"/>
    <property type="evidence" value="ECO:0007669"/>
    <property type="project" value="InterPro"/>
</dbReference>
<dbReference type="InterPro" id="IPR009057">
    <property type="entry name" value="Homeodomain-like_sf"/>
</dbReference>
<evidence type="ECO:0000259" key="4">
    <source>
        <dbReference type="PROSITE" id="PS01124"/>
    </source>
</evidence>
<proteinExistence type="predicted"/>
<dbReference type="InterPro" id="IPR003313">
    <property type="entry name" value="AraC-bd"/>
</dbReference>
<keyword evidence="2 5" id="KW-0238">DNA-binding</keyword>
<evidence type="ECO:0000313" key="5">
    <source>
        <dbReference type="EMBL" id="SKC89334.1"/>
    </source>
</evidence>
<dbReference type="OrthoDB" id="9791615at2"/>
<name>A0A1T5MMU5_9FIRM</name>
<dbReference type="EMBL" id="FUZT01000019">
    <property type="protein sequence ID" value="SKC89334.1"/>
    <property type="molecule type" value="Genomic_DNA"/>
</dbReference>
<dbReference type="Pfam" id="PF02311">
    <property type="entry name" value="AraC_binding"/>
    <property type="match status" value="1"/>
</dbReference>
<dbReference type="RefSeq" id="WP_079495605.1">
    <property type="nucleotide sequence ID" value="NZ_FUZT01000019.1"/>
</dbReference>
<keyword evidence="3" id="KW-0804">Transcription</keyword>
<accession>A0A1T5MMU5</accession>